<name>B3ECZ2_CHLL2</name>
<dbReference type="HOGENOM" id="CLU_3402779_0_0_10"/>
<evidence type="ECO:0000313" key="2">
    <source>
        <dbReference type="Proteomes" id="UP000008841"/>
    </source>
</evidence>
<dbReference type="Proteomes" id="UP000008841">
    <property type="component" value="Chromosome"/>
</dbReference>
<protein>
    <submittedName>
        <fullName evidence="1">Uncharacterized protein</fullName>
    </submittedName>
</protein>
<proteinExistence type="predicted"/>
<dbReference type="STRING" id="290315.Clim_1357"/>
<dbReference type="EMBL" id="CP001097">
    <property type="protein sequence ID" value="ACD90417.1"/>
    <property type="molecule type" value="Genomic_DNA"/>
</dbReference>
<dbReference type="KEGG" id="cli:Clim_1357"/>
<gene>
    <name evidence="1" type="ordered locus">Clim_1357</name>
</gene>
<sequence>MHSCGTDLHVSLTDLRYIQELPVHKNSKIT</sequence>
<evidence type="ECO:0000313" key="1">
    <source>
        <dbReference type="EMBL" id="ACD90417.1"/>
    </source>
</evidence>
<accession>B3ECZ2</accession>
<organism evidence="1 2">
    <name type="scientific">Chlorobium limicola (strain DSM 245 / NBRC 103803 / 6330)</name>
    <dbReference type="NCBI Taxonomy" id="290315"/>
    <lineage>
        <taxon>Bacteria</taxon>
        <taxon>Pseudomonadati</taxon>
        <taxon>Chlorobiota</taxon>
        <taxon>Chlorobiia</taxon>
        <taxon>Chlorobiales</taxon>
        <taxon>Chlorobiaceae</taxon>
        <taxon>Chlorobium/Pelodictyon group</taxon>
        <taxon>Chlorobium</taxon>
    </lineage>
</organism>
<dbReference type="AlphaFoldDB" id="B3ECZ2"/>
<reference evidence="1 2" key="1">
    <citation type="submission" date="2008-05" db="EMBL/GenBank/DDBJ databases">
        <title>Complete sequence of Chlorobium limicola DSM 245.</title>
        <authorList>
            <consortium name="US DOE Joint Genome Institute"/>
            <person name="Lucas S."/>
            <person name="Copeland A."/>
            <person name="Lapidus A."/>
            <person name="Glavina del Rio T."/>
            <person name="Dalin E."/>
            <person name="Tice H."/>
            <person name="Bruce D."/>
            <person name="Goodwin L."/>
            <person name="Pitluck S."/>
            <person name="Schmutz J."/>
            <person name="Larimer F."/>
            <person name="Land M."/>
            <person name="Hauser L."/>
            <person name="Kyrpides N."/>
            <person name="Ovchinnikova G."/>
            <person name="Zhao F."/>
            <person name="Li T."/>
            <person name="Liu Z."/>
            <person name="Overmann J."/>
            <person name="Bryant D.A."/>
            <person name="Richardson P."/>
        </authorList>
    </citation>
    <scope>NUCLEOTIDE SEQUENCE [LARGE SCALE GENOMIC DNA]</scope>
    <source>
        <strain evidence="2">DSM 245 / NBRC 103803 / 6330</strain>
    </source>
</reference>